<gene>
    <name evidence="15 16" type="primary">aat</name>
    <name evidence="16" type="ORF">NCTC10736_01384</name>
</gene>
<reference evidence="16 17" key="1">
    <citation type="submission" date="2018-06" db="EMBL/GenBank/DDBJ databases">
        <authorList>
            <consortium name="Pathogen Informatics"/>
            <person name="Doyle S."/>
        </authorList>
    </citation>
    <scope>NUCLEOTIDE SEQUENCE [LARGE SCALE GENOMIC DNA]</scope>
    <source>
        <strain evidence="16 17">NCTC10736</strain>
    </source>
</reference>
<evidence type="ECO:0000256" key="10">
    <source>
        <dbReference type="ARBA" id="ARBA00066767"/>
    </source>
</evidence>
<evidence type="ECO:0000313" key="17">
    <source>
        <dbReference type="Proteomes" id="UP000255061"/>
    </source>
</evidence>
<comment type="catalytic activity">
    <reaction evidence="6 15">
        <text>N-terminal L-arginyl-[protein] + L-leucyl-tRNA(Leu) = N-terminal L-leucyl-L-arginyl-[protein] + tRNA(Leu) + H(+)</text>
        <dbReference type="Rhea" id="RHEA:50416"/>
        <dbReference type="Rhea" id="RHEA-COMP:9613"/>
        <dbReference type="Rhea" id="RHEA-COMP:9622"/>
        <dbReference type="Rhea" id="RHEA-COMP:12672"/>
        <dbReference type="Rhea" id="RHEA-COMP:12673"/>
        <dbReference type="ChEBI" id="CHEBI:15378"/>
        <dbReference type="ChEBI" id="CHEBI:64719"/>
        <dbReference type="ChEBI" id="CHEBI:78442"/>
        <dbReference type="ChEBI" id="CHEBI:78494"/>
        <dbReference type="ChEBI" id="CHEBI:133044"/>
        <dbReference type="EC" id="2.3.2.6"/>
    </reaction>
</comment>
<evidence type="ECO:0000256" key="5">
    <source>
        <dbReference type="ARBA" id="ARBA00050607"/>
    </source>
</evidence>
<proteinExistence type="inferred from homology"/>
<keyword evidence="4 15" id="KW-0012">Acyltransferase</keyword>
<dbReference type="FunFam" id="3.40.630.70:FF:000001">
    <property type="entry name" value="Leucyl/phenylalanyl-tRNA--protein transferase"/>
    <property type="match status" value="1"/>
</dbReference>
<evidence type="ECO:0000256" key="13">
    <source>
        <dbReference type="ARBA" id="ARBA00077165"/>
    </source>
</evidence>
<evidence type="ECO:0000256" key="15">
    <source>
        <dbReference type="HAMAP-Rule" id="MF_00688"/>
    </source>
</evidence>
<keyword evidence="2 15" id="KW-0963">Cytoplasm</keyword>
<dbReference type="InterPro" id="IPR004616">
    <property type="entry name" value="Leu/Phe-tRNA_Trfase"/>
</dbReference>
<evidence type="ECO:0000256" key="2">
    <source>
        <dbReference type="ARBA" id="ARBA00022490"/>
    </source>
</evidence>
<dbReference type="Gene3D" id="3.40.630.70">
    <property type="entry name" value="Leucyl/phenylalanyl-tRNA-protein transferase, C-terminal domain"/>
    <property type="match status" value="1"/>
</dbReference>
<evidence type="ECO:0000256" key="14">
    <source>
        <dbReference type="ARBA" id="ARBA00083640"/>
    </source>
</evidence>
<evidence type="ECO:0000256" key="8">
    <source>
        <dbReference type="ARBA" id="ARBA00054043"/>
    </source>
</evidence>
<dbReference type="Gene3D" id="3.30.70.3550">
    <property type="entry name" value="Leucyl/phenylalanyl-tRNA-protein transferase, N-terminal domain"/>
    <property type="match status" value="1"/>
</dbReference>
<dbReference type="AlphaFoldDB" id="A0A380A1E7"/>
<dbReference type="InterPro" id="IPR042221">
    <property type="entry name" value="Leu/Phe-tRNA_Trfase_N"/>
</dbReference>
<evidence type="ECO:0000256" key="4">
    <source>
        <dbReference type="ARBA" id="ARBA00023315"/>
    </source>
</evidence>
<comment type="similarity">
    <text evidence="9 15">Belongs to the L/F-transferase family.</text>
</comment>
<comment type="catalytic activity">
    <reaction evidence="5 15">
        <text>L-phenylalanyl-tRNA(Phe) + an N-terminal L-alpha-aminoacyl-[protein] = an N-terminal L-phenylalanyl-L-alpha-aminoacyl-[protein] + tRNA(Phe)</text>
        <dbReference type="Rhea" id="RHEA:43632"/>
        <dbReference type="Rhea" id="RHEA-COMP:9668"/>
        <dbReference type="Rhea" id="RHEA-COMP:9699"/>
        <dbReference type="Rhea" id="RHEA-COMP:10636"/>
        <dbReference type="Rhea" id="RHEA-COMP:10637"/>
        <dbReference type="ChEBI" id="CHEBI:78442"/>
        <dbReference type="ChEBI" id="CHEBI:78531"/>
        <dbReference type="ChEBI" id="CHEBI:78597"/>
        <dbReference type="ChEBI" id="CHEBI:83561"/>
        <dbReference type="EC" id="2.3.2.6"/>
    </reaction>
</comment>
<comment type="function">
    <text evidence="8 15">Functions in the N-end rule pathway of protein degradation where it conjugates Leu, Phe and, less efficiently, Met from aminoacyl-tRNAs to the N-termini of proteins containing an N-terminal arginine or lysine.</text>
</comment>
<dbReference type="Pfam" id="PF03588">
    <property type="entry name" value="Leu_Phe_trans"/>
    <property type="match status" value="1"/>
</dbReference>
<dbReference type="GO" id="GO:0005737">
    <property type="term" value="C:cytoplasm"/>
    <property type="evidence" value="ECO:0007669"/>
    <property type="project" value="UniProtKB-SubCell"/>
</dbReference>
<comment type="subcellular location">
    <subcellularLocation>
        <location evidence="1 15">Cytoplasm</location>
    </subcellularLocation>
</comment>
<dbReference type="GO" id="GO:0030163">
    <property type="term" value="P:protein catabolic process"/>
    <property type="evidence" value="ECO:0007669"/>
    <property type="project" value="UniProtKB-UniRule"/>
</dbReference>
<evidence type="ECO:0000256" key="1">
    <source>
        <dbReference type="ARBA" id="ARBA00004496"/>
    </source>
</evidence>
<dbReference type="Proteomes" id="UP000255061">
    <property type="component" value="Unassembled WGS sequence"/>
</dbReference>
<organism evidence="16 17">
    <name type="scientific">Shewanella morhuae</name>
    <dbReference type="NCBI Taxonomy" id="365591"/>
    <lineage>
        <taxon>Bacteria</taxon>
        <taxon>Pseudomonadati</taxon>
        <taxon>Pseudomonadota</taxon>
        <taxon>Gammaproteobacteria</taxon>
        <taxon>Alteromonadales</taxon>
        <taxon>Shewanellaceae</taxon>
        <taxon>Shewanella</taxon>
    </lineage>
</organism>
<dbReference type="EC" id="2.3.2.6" evidence="10 15"/>
<comment type="catalytic activity">
    <reaction evidence="7 15">
        <text>N-terminal L-lysyl-[protein] + L-leucyl-tRNA(Leu) = N-terminal L-leucyl-L-lysyl-[protein] + tRNA(Leu) + H(+)</text>
        <dbReference type="Rhea" id="RHEA:12340"/>
        <dbReference type="Rhea" id="RHEA-COMP:9613"/>
        <dbReference type="Rhea" id="RHEA-COMP:9622"/>
        <dbReference type="Rhea" id="RHEA-COMP:12670"/>
        <dbReference type="Rhea" id="RHEA-COMP:12671"/>
        <dbReference type="ChEBI" id="CHEBI:15378"/>
        <dbReference type="ChEBI" id="CHEBI:65249"/>
        <dbReference type="ChEBI" id="CHEBI:78442"/>
        <dbReference type="ChEBI" id="CHEBI:78494"/>
        <dbReference type="ChEBI" id="CHEBI:133043"/>
        <dbReference type="EC" id="2.3.2.6"/>
    </reaction>
</comment>
<dbReference type="InterPro" id="IPR016181">
    <property type="entry name" value="Acyl_CoA_acyltransferase"/>
</dbReference>
<dbReference type="SUPFAM" id="SSF55729">
    <property type="entry name" value="Acyl-CoA N-acyltransferases (Nat)"/>
    <property type="match status" value="1"/>
</dbReference>
<protein>
    <recommendedName>
        <fullName evidence="11 15">Leucyl/phenylalanyl-tRNA--protein transferase</fullName>
        <ecNumber evidence="10 15">2.3.2.6</ecNumber>
    </recommendedName>
    <alternativeName>
        <fullName evidence="12 15">L/F-transferase</fullName>
    </alternativeName>
    <alternativeName>
        <fullName evidence="13 15">Leucyltransferase</fullName>
    </alternativeName>
    <alternativeName>
        <fullName evidence="14 15">Phenyalanyltransferase</fullName>
    </alternativeName>
</protein>
<evidence type="ECO:0000256" key="9">
    <source>
        <dbReference type="ARBA" id="ARBA00061535"/>
    </source>
</evidence>
<keyword evidence="3 15" id="KW-0808">Transferase</keyword>
<name>A0A380A1E7_9GAMM</name>
<evidence type="ECO:0000256" key="12">
    <source>
        <dbReference type="ARBA" id="ARBA00077136"/>
    </source>
</evidence>
<evidence type="ECO:0000256" key="3">
    <source>
        <dbReference type="ARBA" id="ARBA00022679"/>
    </source>
</evidence>
<dbReference type="FunFam" id="3.30.70.3550:FF:000001">
    <property type="entry name" value="Leucyl/phenylalanyl-tRNA--protein transferase"/>
    <property type="match status" value="1"/>
</dbReference>
<dbReference type="HAMAP" id="MF_00688">
    <property type="entry name" value="Leu_Phe_trans"/>
    <property type="match status" value="1"/>
</dbReference>
<accession>A0A380A1E7</accession>
<dbReference type="NCBIfam" id="TIGR00667">
    <property type="entry name" value="aat"/>
    <property type="match status" value="1"/>
</dbReference>
<evidence type="ECO:0000313" key="16">
    <source>
        <dbReference type="EMBL" id="SUI72574.1"/>
    </source>
</evidence>
<dbReference type="RefSeq" id="WP_115405818.1">
    <property type="nucleotide sequence ID" value="NZ_UGYV01000001.1"/>
</dbReference>
<evidence type="ECO:0000256" key="6">
    <source>
        <dbReference type="ARBA" id="ARBA00050652"/>
    </source>
</evidence>
<dbReference type="EMBL" id="UGYV01000001">
    <property type="protein sequence ID" value="SUI72574.1"/>
    <property type="molecule type" value="Genomic_DNA"/>
</dbReference>
<dbReference type="PANTHER" id="PTHR30098:SF2">
    <property type="entry name" value="LEUCYL_PHENYLALANYL-TRNA--PROTEIN TRANSFERASE"/>
    <property type="match status" value="1"/>
</dbReference>
<dbReference type="GO" id="GO:0008914">
    <property type="term" value="F:leucyl-tRNA--protein transferase activity"/>
    <property type="evidence" value="ECO:0007669"/>
    <property type="project" value="UniProtKB-UniRule"/>
</dbReference>
<evidence type="ECO:0000256" key="7">
    <source>
        <dbReference type="ARBA" id="ARBA00051538"/>
    </source>
</evidence>
<dbReference type="InterPro" id="IPR042203">
    <property type="entry name" value="Leu/Phe-tRNA_Trfase_C"/>
</dbReference>
<dbReference type="PANTHER" id="PTHR30098">
    <property type="entry name" value="LEUCYL/PHENYLALANYL-TRNA--PROTEIN TRANSFERASE"/>
    <property type="match status" value="1"/>
</dbReference>
<sequence length="237" mass="26768">MKSLSFLNHEFEAFPSPELALTDPNGLLAIGGGLRPERLLSAYYNGIFPWFNEDDPILWWSPDPRAVFIPDEIHISTSLRKYLKKQPWRITINQAFTDVMAGCAQPRLKQDGTWISQEIQMAYRELHNTGHAHSIEVWEGEGLIGGLYGLAIGQVFCGESMFHRKTNASKAAVAALQQHLVKMGFKLIDAQIMNPHLESLGAKAIKRIDFITLLSELRNNPVNPMTWTTKEVILELE</sequence>
<evidence type="ECO:0000256" key="11">
    <source>
        <dbReference type="ARBA" id="ARBA00074372"/>
    </source>
</evidence>